<dbReference type="GO" id="GO:0019305">
    <property type="term" value="P:dTDP-rhamnose biosynthetic process"/>
    <property type="evidence" value="ECO:0007669"/>
    <property type="project" value="UniProtKB-UniRule"/>
</dbReference>
<dbReference type="GO" id="GO:0000271">
    <property type="term" value="P:polysaccharide biosynthetic process"/>
    <property type="evidence" value="ECO:0007669"/>
    <property type="project" value="TreeGrafter"/>
</dbReference>
<dbReference type="STRING" id="717773.Thicy_0978"/>
<protein>
    <recommendedName>
        <fullName evidence="4 7">dTDP-4-dehydrorhamnose 3,5-epimerase</fullName>
        <ecNumber evidence="3 7">5.1.3.13</ecNumber>
    </recommendedName>
    <alternativeName>
        <fullName evidence="7">Thymidine diphospho-4-keto-rhamnose 3,5-epimerase</fullName>
    </alternativeName>
</protein>
<dbReference type="InterPro" id="IPR000888">
    <property type="entry name" value="RmlC-like"/>
</dbReference>
<evidence type="ECO:0000313" key="8">
    <source>
        <dbReference type="EMBL" id="AEG31745.1"/>
    </source>
</evidence>
<dbReference type="SUPFAM" id="SSF51182">
    <property type="entry name" value="RmlC-like cupins"/>
    <property type="match status" value="1"/>
</dbReference>
<dbReference type="Gene3D" id="2.60.120.10">
    <property type="entry name" value="Jelly Rolls"/>
    <property type="match status" value="1"/>
</dbReference>
<gene>
    <name evidence="8" type="ordered locus">Thicy_0978</name>
</gene>
<dbReference type="NCBIfam" id="TIGR01221">
    <property type="entry name" value="rmlC"/>
    <property type="match status" value="1"/>
</dbReference>
<dbReference type="Proteomes" id="UP000009232">
    <property type="component" value="Chromosome"/>
</dbReference>
<accession>F6DD09</accession>
<dbReference type="OrthoDB" id="9800680at2"/>
<dbReference type="UniPathway" id="UPA00124"/>
<evidence type="ECO:0000313" key="9">
    <source>
        <dbReference type="Proteomes" id="UP000009232"/>
    </source>
</evidence>
<dbReference type="eggNOG" id="COG1898">
    <property type="taxonomic scope" value="Bacteria"/>
</dbReference>
<keyword evidence="7 8" id="KW-0413">Isomerase</keyword>
<reference evidence="8 9" key="1">
    <citation type="submission" date="2011-05" db="EMBL/GenBank/DDBJ databases">
        <title>Complete sequence of Thioalkalimicrobium cyclicum ALM1.</title>
        <authorList>
            <consortium name="US DOE Joint Genome Institute"/>
            <person name="Lucas S."/>
            <person name="Han J."/>
            <person name="Lapidus A."/>
            <person name="Cheng J.-F."/>
            <person name="Goodwin L."/>
            <person name="Pitluck S."/>
            <person name="Peters L."/>
            <person name="Mikhailova N."/>
            <person name="Davenport K."/>
            <person name="Han C."/>
            <person name="Tapia R."/>
            <person name="Land M."/>
            <person name="Hauser L."/>
            <person name="Kyrpides N."/>
            <person name="Ivanova N."/>
            <person name="Pagani I."/>
            <person name="Kappler U."/>
            <person name="Woyke T."/>
        </authorList>
    </citation>
    <scope>NUCLEOTIDE SEQUENCE [LARGE SCALE GENOMIC DNA]</scope>
    <source>
        <strain evidence="9">DSM 14477 / JCM 11371 / ALM1</strain>
    </source>
</reference>
<dbReference type="PANTHER" id="PTHR21047:SF2">
    <property type="entry name" value="THYMIDINE DIPHOSPHO-4-KETO-RHAMNOSE 3,5-EPIMERASE"/>
    <property type="match status" value="1"/>
</dbReference>
<organism evidence="8 9">
    <name type="scientific">Thiomicrospira cyclica (strain DSM 14477 / JCM 11371 / ALM1)</name>
    <name type="common">Thioalkalimicrobium cyclicum</name>
    <dbReference type="NCBI Taxonomy" id="717773"/>
    <lineage>
        <taxon>Bacteria</taxon>
        <taxon>Pseudomonadati</taxon>
        <taxon>Pseudomonadota</taxon>
        <taxon>Gammaproteobacteria</taxon>
        <taxon>Thiotrichales</taxon>
        <taxon>Piscirickettsiaceae</taxon>
        <taxon>Thiomicrospira</taxon>
    </lineage>
</organism>
<comment type="function">
    <text evidence="2 7">Catalyzes the epimerization of the C3' and C5'positions of dTDP-6-deoxy-D-xylo-4-hexulose, forming dTDP-6-deoxy-L-lyxo-4-hexulose.</text>
</comment>
<evidence type="ECO:0000256" key="4">
    <source>
        <dbReference type="ARBA" id="ARBA00019595"/>
    </source>
</evidence>
<feature type="site" description="Participates in a stacking interaction with the thymidine ring of dTDP-4-oxo-6-deoxyglucose" evidence="6">
    <location>
        <position position="139"/>
    </location>
</feature>
<sequence length="188" mass="21455">MLNLKTFDIADVVLLNPQSHCDARGQFVETFRQAWLEQVLQKPVNFCQHNLVQSTRGVLRGLHFQRPPYAQAKLIQVIEGEIFDVMVDLRRSSSTFGKTLNLHLSAKTPQTLYIPAGLAHGYLVLSEQATVLYQVDQYYQPDADAGLAYNDPDLKIAWPKLSCKYHVSPKDQQQPSWKALIRDDKLFL</sequence>
<dbReference type="KEGG" id="tcy:Thicy_0978"/>
<name>F6DD09_THICA</name>
<comment type="catalytic activity">
    <reaction evidence="1 7">
        <text>dTDP-4-dehydro-6-deoxy-alpha-D-glucose = dTDP-4-dehydro-beta-L-rhamnose</text>
        <dbReference type="Rhea" id="RHEA:16969"/>
        <dbReference type="ChEBI" id="CHEBI:57649"/>
        <dbReference type="ChEBI" id="CHEBI:62830"/>
        <dbReference type="EC" id="5.1.3.13"/>
    </reaction>
</comment>
<dbReference type="HOGENOM" id="CLU_090940_1_1_6"/>
<dbReference type="EC" id="5.1.3.13" evidence="3 7"/>
<feature type="active site" description="Proton donor" evidence="5">
    <location>
        <position position="133"/>
    </location>
</feature>
<evidence type="ECO:0000256" key="3">
    <source>
        <dbReference type="ARBA" id="ARBA00012098"/>
    </source>
</evidence>
<dbReference type="PANTHER" id="PTHR21047">
    <property type="entry name" value="DTDP-6-DEOXY-D-GLUCOSE-3,5 EPIMERASE"/>
    <property type="match status" value="1"/>
</dbReference>
<dbReference type="CDD" id="cd00438">
    <property type="entry name" value="cupin_RmlC"/>
    <property type="match status" value="1"/>
</dbReference>
<feature type="active site" description="Proton acceptor" evidence="5">
    <location>
        <position position="63"/>
    </location>
</feature>
<dbReference type="RefSeq" id="WP_013835522.1">
    <property type="nucleotide sequence ID" value="NC_015581.1"/>
</dbReference>
<comment type="pathway">
    <text evidence="7">Carbohydrate biosynthesis; dTDP-L-rhamnose biosynthesis.</text>
</comment>
<keyword evidence="9" id="KW-1185">Reference proteome</keyword>
<comment type="similarity">
    <text evidence="7">Belongs to the dTDP-4-dehydrorhamnose 3,5-epimerase family.</text>
</comment>
<evidence type="ECO:0000256" key="6">
    <source>
        <dbReference type="PIRSR" id="PIRSR600888-3"/>
    </source>
</evidence>
<evidence type="ECO:0000256" key="5">
    <source>
        <dbReference type="PIRSR" id="PIRSR600888-1"/>
    </source>
</evidence>
<dbReference type="GO" id="GO:0008830">
    <property type="term" value="F:dTDP-4-dehydrorhamnose 3,5-epimerase activity"/>
    <property type="evidence" value="ECO:0007669"/>
    <property type="project" value="UniProtKB-UniRule"/>
</dbReference>
<dbReference type="Pfam" id="PF00908">
    <property type="entry name" value="dTDP_sugar_isom"/>
    <property type="match status" value="1"/>
</dbReference>
<dbReference type="EMBL" id="CP002776">
    <property type="protein sequence ID" value="AEG31745.1"/>
    <property type="molecule type" value="Genomic_DNA"/>
</dbReference>
<evidence type="ECO:0000256" key="7">
    <source>
        <dbReference type="RuleBase" id="RU364069"/>
    </source>
</evidence>
<evidence type="ECO:0000256" key="2">
    <source>
        <dbReference type="ARBA" id="ARBA00001997"/>
    </source>
</evidence>
<dbReference type="AlphaFoldDB" id="F6DD09"/>
<dbReference type="InterPro" id="IPR014710">
    <property type="entry name" value="RmlC-like_jellyroll"/>
</dbReference>
<proteinExistence type="inferred from homology"/>
<dbReference type="GO" id="GO:0005829">
    <property type="term" value="C:cytosol"/>
    <property type="evidence" value="ECO:0007669"/>
    <property type="project" value="TreeGrafter"/>
</dbReference>
<dbReference type="InterPro" id="IPR011051">
    <property type="entry name" value="RmlC_Cupin_sf"/>
</dbReference>
<evidence type="ECO:0000256" key="1">
    <source>
        <dbReference type="ARBA" id="ARBA00001298"/>
    </source>
</evidence>
<comment type="subunit">
    <text evidence="7">Homodimer.</text>
</comment>